<protein>
    <recommendedName>
        <fullName evidence="1">DUF1618 domain-containing protein</fullName>
    </recommendedName>
</protein>
<evidence type="ECO:0000313" key="2">
    <source>
        <dbReference type="EMBL" id="CAL4982174.1"/>
    </source>
</evidence>
<dbReference type="Pfam" id="PF07762">
    <property type="entry name" value="DUF1618"/>
    <property type="match status" value="1"/>
</dbReference>
<dbReference type="EMBL" id="OZ075131">
    <property type="protein sequence ID" value="CAL4982174.1"/>
    <property type="molecule type" value="Genomic_DNA"/>
</dbReference>
<feature type="domain" description="DUF1618" evidence="1">
    <location>
        <begin position="258"/>
        <end position="403"/>
    </location>
</feature>
<dbReference type="AlphaFoldDB" id="A0ABC9AS11"/>
<evidence type="ECO:0000259" key="1">
    <source>
        <dbReference type="Pfam" id="PF07762"/>
    </source>
</evidence>
<keyword evidence="3" id="KW-1185">Reference proteome</keyword>
<sequence length="454" mass="51121">MLRRLRLRGFDGLGLFGCRHSSIGRRPIHRCSVPIASIHRRELSDSTATNAATKDPRWVMLNCAYGIRIRDSIVGDPNTVADSLTSRGQHLRVCLERALPPGSSSLYYDWPDSLPGEMDNEGINVIAVHGDSALLETRDIRSPYPYMDNYFVYTAGGTARPPSLTLLPPAGDLDFSKDKGNTGLLRRGKDDLLVVQHELNHEHIAESDFSVHRLGTNKWELVQAVPILDYTYEYDTSCEMEGWATTAPILVGDRFLCWVQHGNHFLLSDMADEASQKVRYVPLPPDLSHCGDHDYDEDDPPPTMRPLYTKNICATGASRVKFVRIETHCCCCGGPCKITCEHPGVNFTVNTWSMNLSMDEQFTWVKDGVLDCEELWALPGYEGLPRACLECPVVSLDNPEVICFSVTNFKFLSSYKDCYTVWIIQLNMRSKTLMSVVKYTTRPSRAYYHLPAKL</sequence>
<proteinExistence type="predicted"/>
<dbReference type="PANTHER" id="PTHR33074:SF76">
    <property type="entry name" value="OS11G0569701 PROTEIN"/>
    <property type="match status" value="1"/>
</dbReference>
<organism evidence="2 3">
    <name type="scientific">Urochloa decumbens</name>
    <dbReference type="NCBI Taxonomy" id="240449"/>
    <lineage>
        <taxon>Eukaryota</taxon>
        <taxon>Viridiplantae</taxon>
        <taxon>Streptophyta</taxon>
        <taxon>Embryophyta</taxon>
        <taxon>Tracheophyta</taxon>
        <taxon>Spermatophyta</taxon>
        <taxon>Magnoliopsida</taxon>
        <taxon>Liliopsida</taxon>
        <taxon>Poales</taxon>
        <taxon>Poaceae</taxon>
        <taxon>PACMAD clade</taxon>
        <taxon>Panicoideae</taxon>
        <taxon>Panicodae</taxon>
        <taxon>Paniceae</taxon>
        <taxon>Melinidinae</taxon>
        <taxon>Urochloa</taxon>
    </lineage>
</organism>
<name>A0ABC9AS11_9POAL</name>
<gene>
    <name evidence="2" type="ORF">URODEC1_LOCUS56492</name>
</gene>
<dbReference type="PANTHER" id="PTHR33074">
    <property type="entry name" value="EXPRESSED PROTEIN-RELATED"/>
    <property type="match status" value="1"/>
</dbReference>
<dbReference type="InterPro" id="IPR011676">
    <property type="entry name" value="DUF1618"/>
</dbReference>
<accession>A0ABC9AS11</accession>
<dbReference type="Proteomes" id="UP001497457">
    <property type="component" value="Chromosome 21rd"/>
</dbReference>
<evidence type="ECO:0000313" key="3">
    <source>
        <dbReference type="Proteomes" id="UP001497457"/>
    </source>
</evidence>
<reference evidence="2" key="1">
    <citation type="submission" date="2024-10" db="EMBL/GenBank/DDBJ databases">
        <authorList>
            <person name="Ryan C."/>
        </authorList>
    </citation>
    <scope>NUCLEOTIDE SEQUENCE [LARGE SCALE GENOMIC DNA]</scope>
</reference>